<proteinExistence type="predicted"/>
<evidence type="ECO:0000313" key="3">
    <source>
        <dbReference type="Proteomes" id="UP001589710"/>
    </source>
</evidence>
<comment type="caution">
    <text evidence="2">The sequence shown here is derived from an EMBL/GenBank/DDBJ whole genome shotgun (WGS) entry which is preliminary data.</text>
</comment>
<organism evidence="2 3">
    <name type="scientific">Streptomyces yanii</name>
    <dbReference type="NCBI Taxonomy" id="78510"/>
    <lineage>
        <taxon>Bacteria</taxon>
        <taxon>Bacillati</taxon>
        <taxon>Actinomycetota</taxon>
        <taxon>Actinomycetes</taxon>
        <taxon>Kitasatosporales</taxon>
        <taxon>Streptomycetaceae</taxon>
        <taxon>Streptomyces</taxon>
    </lineage>
</organism>
<name>A0ABV5R7L9_9ACTN</name>
<gene>
    <name evidence="2" type="ORF">ACFFTL_16375</name>
</gene>
<dbReference type="PANTHER" id="PTHR33930:SF2">
    <property type="entry name" value="BLR3452 PROTEIN"/>
    <property type="match status" value="1"/>
</dbReference>
<dbReference type="InterPro" id="IPR003779">
    <property type="entry name" value="CMD-like"/>
</dbReference>
<evidence type="ECO:0000259" key="1">
    <source>
        <dbReference type="Pfam" id="PF02627"/>
    </source>
</evidence>
<evidence type="ECO:0000313" key="2">
    <source>
        <dbReference type="EMBL" id="MFB9573844.1"/>
    </source>
</evidence>
<dbReference type="PANTHER" id="PTHR33930">
    <property type="entry name" value="ALKYL HYDROPEROXIDE REDUCTASE AHPD"/>
    <property type="match status" value="1"/>
</dbReference>
<dbReference type="Proteomes" id="UP001589710">
    <property type="component" value="Unassembled WGS sequence"/>
</dbReference>
<dbReference type="SUPFAM" id="SSF69118">
    <property type="entry name" value="AhpD-like"/>
    <property type="match status" value="1"/>
</dbReference>
<dbReference type="EMBL" id="JBHMCG010000075">
    <property type="protein sequence ID" value="MFB9573844.1"/>
    <property type="molecule type" value="Genomic_DNA"/>
</dbReference>
<dbReference type="InterPro" id="IPR029032">
    <property type="entry name" value="AhpD-like"/>
</dbReference>
<sequence>MASFSTVDQMRESGSWNPMWDQLHEWDPAWTEQFMKMAMMPYSGGILDPKVVQLLCIAVDAACTHMYSPGVRRHIRAALELGVTREEILEVLKLTSTLGIHACNVGVPVLAEEIKSFEQRRSNGG</sequence>
<dbReference type="RefSeq" id="WP_345513357.1">
    <property type="nucleotide sequence ID" value="NZ_BAAAXD010000021.1"/>
</dbReference>
<protein>
    <submittedName>
        <fullName evidence="2">Carboxymuconolactone decarboxylase family protein</fullName>
    </submittedName>
</protein>
<feature type="domain" description="Carboxymuconolactone decarboxylase-like" evidence="1">
    <location>
        <begin position="28"/>
        <end position="94"/>
    </location>
</feature>
<dbReference type="Pfam" id="PF02627">
    <property type="entry name" value="CMD"/>
    <property type="match status" value="1"/>
</dbReference>
<accession>A0ABV5R7L9</accession>
<reference evidence="2 3" key="1">
    <citation type="submission" date="2024-09" db="EMBL/GenBank/DDBJ databases">
        <authorList>
            <person name="Sun Q."/>
            <person name="Mori K."/>
        </authorList>
    </citation>
    <scope>NUCLEOTIDE SEQUENCE [LARGE SCALE GENOMIC DNA]</scope>
    <source>
        <strain evidence="2 3">JCM 3331</strain>
    </source>
</reference>
<dbReference type="Gene3D" id="1.20.1290.10">
    <property type="entry name" value="AhpD-like"/>
    <property type="match status" value="1"/>
</dbReference>
<keyword evidence="3" id="KW-1185">Reference proteome</keyword>